<dbReference type="CDD" id="cd01392">
    <property type="entry name" value="HTH_LacI"/>
    <property type="match status" value="1"/>
</dbReference>
<dbReference type="Proteomes" id="UP000481421">
    <property type="component" value="Unassembled WGS sequence"/>
</dbReference>
<proteinExistence type="predicted"/>
<dbReference type="PROSITE" id="PS50932">
    <property type="entry name" value="HTH_LACI_2"/>
    <property type="match status" value="1"/>
</dbReference>
<accession>A0A6B3RQY8</accession>
<dbReference type="AlphaFoldDB" id="A0A6B3RQY8"/>
<evidence type="ECO:0000256" key="3">
    <source>
        <dbReference type="ARBA" id="ARBA00023163"/>
    </source>
</evidence>
<dbReference type="GO" id="GO:0003700">
    <property type="term" value="F:DNA-binding transcription factor activity"/>
    <property type="evidence" value="ECO:0007669"/>
    <property type="project" value="TreeGrafter"/>
</dbReference>
<feature type="region of interest" description="Disordered" evidence="4">
    <location>
        <begin position="332"/>
        <end position="357"/>
    </location>
</feature>
<keyword evidence="7" id="KW-1185">Reference proteome</keyword>
<name>A0A6B3RQY8_9RHOB</name>
<dbReference type="InterPro" id="IPR028082">
    <property type="entry name" value="Peripla_BP_I"/>
</dbReference>
<dbReference type="Pfam" id="PF00356">
    <property type="entry name" value="LacI"/>
    <property type="match status" value="1"/>
</dbReference>
<evidence type="ECO:0000313" key="6">
    <source>
        <dbReference type="EMBL" id="NEX45519.1"/>
    </source>
</evidence>
<dbReference type="CDD" id="cd20009">
    <property type="entry name" value="PBP1_RafR-like"/>
    <property type="match status" value="1"/>
</dbReference>
<evidence type="ECO:0000259" key="5">
    <source>
        <dbReference type="PROSITE" id="PS50932"/>
    </source>
</evidence>
<evidence type="ECO:0000256" key="4">
    <source>
        <dbReference type="SAM" id="MobiDB-lite"/>
    </source>
</evidence>
<dbReference type="InterPro" id="IPR046335">
    <property type="entry name" value="LacI/GalR-like_sensor"/>
</dbReference>
<keyword evidence="3" id="KW-0804">Transcription</keyword>
<dbReference type="Gene3D" id="3.40.50.2300">
    <property type="match status" value="2"/>
</dbReference>
<comment type="caution">
    <text evidence="6">The sequence shown here is derived from an EMBL/GenBank/DDBJ whole genome shotgun (WGS) entry which is preliminary data.</text>
</comment>
<evidence type="ECO:0000256" key="1">
    <source>
        <dbReference type="ARBA" id="ARBA00023015"/>
    </source>
</evidence>
<dbReference type="InterPro" id="IPR010982">
    <property type="entry name" value="Lambda_DNA-bd_dom_sf"/>
</dbReference>
<evidence type="ECO:0000256" key="2">
    <source>
        <dbReference type="ARBA" id="ARBA00023125"/>
    </source>
</evidence>
<protein>
    <submittedName>
        <fullName evidence="6">LacI family DNA-binding transcriptional regulator</fullName>
    </submittedName>
</protein>
<evidence type="ECO:0000313" key="7">
    <source>
        <dbReference type="Proteomes" id="UP000481421"/>
    </source>
</evidence>
<keyword evidence="2 6" id="KW-0238">DNA-binding</keyword>
<dbReference type="Pfam" id="PF13377">
    <property type="entry name" value="Peripla_BP_3"/>
    <property type="match status" value="1"/>
</dbReference>
<dbReference type="RefSeq" id="WP_164609501.1">
    <property type="nucleotide sequence ID" value="NZ_JAAIKE010000001.1"/>
</dbReference>
<dbReference type="SUPFAM" id="SSF47413">
    <property type="entry name" value="lambda repressor-like DNA-binding domains"/>
    <property type="match status" value="1"/>
</dbReference>
<dbReference type="PANTHER" id="PTHR30146:SF109">
    <property type="entry name" value="HTH-TYPE TRANSCRIPTIONAL REGULATOR GALS"/>
    <property type="match status" value="1"/>
</dbReference>
<feature type="region of interest" description="Disordered" evidence="4">
    <location>
        <begin position="1"/>
        <end position="20"/>
    </location>
</feature>
<dbReference type="GO" id="GO:0000976">
    <property type="term" value="F:transcription cis-regulatory region binding"/>
    <property type="evidence" value="ECO:0007669"/>
    <property type="project" value="TreeGrafter"/>
</dbReference>
<keyword evidence="1" id="KW-0805">Transcription regulation</keyword>
<organism evidence="6 7">
    <name type="scientific">Pseudotabrizicola algicola</name>
    <dbReference type="NCBI Taxonomy" id="2709381"/>
    <lineage>
        <taxon>Bacteria</taxon>
        <taxon>Pseudomonadati</taxon>
        <taxon>Pseudomonadota</taxon>
        <taxon>Alphaproteobacteria</taxon>
        <taxon>Rhodobacterales</taxon>
        <taxon>Paracoccaceae</taxon>
        <taxon>Pseudotabrizicola</taxon>
    </lineage>
</organism>
<dbReference type="SMART" id="SM00354">
    <property type="entry name" value="HTH_LACI"/>
    <property type="match status" value="1"/>
</dbReference>
<feature type="domain" description="HTH lacI-type" evidence="5">
    <location>
        <begin position="21"/>
        <end position="75"/>
    </location>
</feature>
<gene>
    <name evidence="6" type="ORF">G3572_04835</name>
</gene>
<dbReference type="PANTHER" id="PTHR30146">
    <property type="entry name" value="LACI-RELATED TRANSCRIPTIONAL REPRESSOR"/>
    <property type="match status" value="1"/>
</dbReference>
<sequence>MTSGVDAPLPLTSGDSDHERPTLKTIAAATGLAVATVSRALKDAPDIGEATKLRVREAASRLGYRPNRAGVRLRTGKTNVIALVLSTESDVMNHTSQLIYSIANALRGTAYHLIVTPFFPDQDPMDPIRYLVETESADAVILNQTKPDDPRVRYMAERHFPFATHGRTDMGIEHSYYDFDNESFATVAVEALAAAGRKRLLLVPPPRSHSYARHMITGFARAAGENGLAFEVLTTATSDSGGTAIEAAVIAHLEQSAVRPDGLLCGSTTAAMAAVNAAEHLGMVLGRDFDLVAKEAIRFLHRFRPGIMVVNEDVRQAGDFLARAVVAAIERRDTPAKQGLERPGKVERASDDKGGTR</sequence>
<dbReference type="Gene3D" id="1.10.260.40">
    <property type="entry name" value="lambda repressor-like DNA-binding domains"/>
    <property type="match status" value="1"/>
</dbReference>
<dbReference type="InterPro" id="IPR000843">
    <property type="entry name" value="HTH_LacI"/>
</dbReference>
<dbReference type="SUPFAM" id="SSF53822">
    <property type="entry name" value="Periplasmic binding protein-like I"/>
    <property type="match status" value="1"/>
</dbReference>
<dbReference type="EMBL" id="JAAIKE010000001">
    <property type="protein sequence ID" value="NEX45519.1"/>
    <property type="molecule type" value="Genomic_DNA"/>
</dbReference>
<reference evidence="6 7" key="1">
    <citation type="submission" date="2020-02" db="EMBL/GenBank/DDBJ databases">
        <title>Rhodobacter algicola sp. nov., isolated from microalga culture.</title>
        <authorList>
            <person name="Park C.-Y."/>
        </authorList>
    </citation>
    <scope>NUCLEOTIDE SEQUENCE [LARGE SCALE GENOMIC DNA]</scope>
    <source>
        <strain evidence="6 7">ETT8</strain>
    </source>
</reference>